<dbReference type="RefSeq" id="WP_259525797.1">
    <property type="nucleotide sequence ID" value="NZ_JANLCK010000002.1"/>
</dbReference>
<gene>
    <name evidence="4" type="ORF">N1028_05375</name>
</gene>
<evidence type="ECO:0000313" key="5">
    <source>
        <dbReference type="Proteomes" id="UP001165587"/>
    </source>
</evidence>
<reference evidence="4" key="1">
    <citation type="submission" date="2022-08" db="EMBL/GenBank/DDBJ databases">
        <authorList>
            <person name="Deng Y."/>
            <person name="Han X.-F."/>
            <person name="Zhang Y.-Q."/>
        </authorList>
    </citation>
    <scope>NUCLEOTIDE SEQUENCE</scope>
    <source>
        <strain evidence="4">CPCC 203407</strain>
    </source>
</reference>
<dbReference type="InterPro" id="IPR036663">
    <property type="entry name" value="Fumarylacetoacetase_C_sf"/>
</dbReference>
<proteinExistence type="inferred from homology"/>
<comment type="caution">
    <text evidence="4">The sequence shown here is derived from an EMBL/GenBank/DDBJ whole genome shotgun (WGS) entry which is preliminary data.</text>
</comment>
<dbReference type="EMBL" id="JANLCK010000002">
    <property type="protein sequence ID" value="MCS5725322.1"/>
    <property type="molecule type" value="Genomic_DNA"/>
</dbReference>
<evidence type="ECO:0000256" key="1">
    <source>
        <dbReference type="ARBA" id="ARBA00010211"/>
    </source>
</evidence>
<keyword evidence="4" id="KW-0378">Hydrolase</keyword>
<organism evidence="4 5">
    <name type="scientific">Herbiconiux oxytropis</name>
    <dbReference type="NCBI Taxonomy" id="2970915"/>
    <lineage>
        <taxon>Bacteria</taxon>
        <taxon>Bacillati</taxon>
        <taxon>Actinomycetota</taxon>
        <taxon>Actinomycetes</taxon>
        <taxon>Micrococcales</taxon>
        <taxon>Microbacteriaceae</taxon>
        <taxon>Herbiconiux</taxon>
    </lineage>
</organism>
<comment type="similarity">
    <text evidence="1">Belongs to the FAH family.</text>
</comment>
<feature type="domain" description="Fumarylacetoacetase-like C-terminal" evidence="3">
    <location>
        <begin position="234"/>
        <end position="386"/>
    </location>
</feature>
<protein>
    <submittedName>
        <fullName evidence="4">Fumarylacetoacetate hydrolase family protein</fullName>
    </submittedName>
</protein>
<dbReference type="GO" id="GO:0044281">
    <property type="term" value="P:small molecule metabolic process"/>
    <property type="evidence" value="ECO:0007669"/>
    <property type="project" value="UniProtKB-ARBA"/>
</dbReference>
<evidence type="ECO:0000256" key="2">
    <source>
        <dbReference type="ARBA" id="ARBA00022723"/>
    </source>
</evidence>
<dbReference type="Pfam" id="PF01557">
    <property type="entry name" value="FAA_hydrolase"/>
    <property type="match status" value="1"/>
</dbReference>
<name>A0AA41XBV2_9MICO</name>
<evidence type="ECO:0000259" key="3">
    <source>
        <dbReference type="Pfam" id="PF01557"/>
    </source>
</evidence>
<dbReference type="PANTHER" id="PTHR42796">
    <property type="entry name" value="FUMARYLACETOACETATE HYDROLASE DOMAIN-CONTAINING PROTEIN 2A-RELATED"/>
    <property type="match status" value="1"/>
</dbReference>
<dbReference type="GO" id="GO:0016787">
    <property type="term" value="F:hydrolase activity"/>
    <property type="evidence" value="ECO:0007669"/>
    <property type="project" value="UniProtKB-KW"/>
</dbReference>
<keyword evidence="2" id="KW-0479">Metal-binding</keyword>
<dbReference type="SUPFAM" id="SSF56529">
    <property type="entry name" value="FAH"/>
    <property type="match status" value="1"/>
</dbReference>
<dbReference type="AlphaFoldDB" id="A0AA41XBV2"/>
<evidence type="ECO:0000313" key="4">
    <source>
        <dbReference type="EMBL" id="MCS5725322.1"/>
    </source>
</evidence>
<dbReference type="InterPro" id="IPR011234">
    <property type="entry name" value="Fumarylacetoacetase-like_C"/>
</dbReference>
<dbReference type="InterPro" id="IPR051121">
    <property type="entry name" value="FAH"/>
</dbReference>
<dbReference type="Gene3D" id="3.90.850.10">
    <property type="entry name" value="Fumarylacetoacetase-like, C-terminal domain"/>
    <property type="match status" value="1"/>
</dbReference>
<dbReference type="GO" id="GO:0046872">
    <property type="term" value="F:metal ion binding"/>
    <property type="evidence" value="ECO:0007669"/>
    <property type="project" value="UniProtKB-KW"/>
</dbReference>
<sequence length="412" mass="43296">MTTTTAWAGDAAAALPADGYAGTLVGRVWNPAVAGPSPVLIREDGVFDLSATFATVSALAEEAHPAAAARAAAVGAARLGGFDELYANTAAATSEPGRDPDRPWLLAPVDLQTLKAAGVTFAVSMIERVIEERVKGDADAAAQMRDSILAEIGTDLREVKPGSEAAIALKQYLVGEGLWSQYLEVGIGPDAEIFTKGPTLSAMGTATQVGVLSTSHWNNPEPEVALLVSSTGRIVGATLGNDVNLRDVEGRSALLLPKAKDNNASCALGPFIRLFDEESEASGAPGDTPFTLDTVRAMTVTLRIDGTDGFHLDGSSEMSQISRDPIDLVAQLVGPHHQYPDGALLMLGTMFAPIVDRDEPDRGFTHHTGDIVRISSAELGSLVNQVEQSERCEPWVFGIGSLMKNLASRNLL</sequence>
<dbReference type="Proteomes" id="UP001165587">
    <property type="component" value="Unassembled WGS sequence"/>
</dbReference>
<accession>A0AA41XBV2</accession>
<keyword evidence="5" id="KW-1185">Reference proteome</keyword>
<dbReference type="PANTHER" id="PTHR42796:SF7">
    <property type="entry name" value="2-DEHYDRO-3-DEOXY-D-ARABINONATE DEHYDRATASE"/>
    <property type="match status" value="1"/>
</dbReference>